<keyword evidence="2" id="KW-0805">Transcription regulation</keyword>
<dbReference type="Gene3D" id="1.10.1740.10">
    <property type="match status" value="1"/>
</dbReference>
<dbReference type="InterPro" id="IPR013324">
    <property type="entry name" value="RNA_pol_sigma_r3/r4-like"/>
</dbReference>
<keyword evidence="5" id="KW-0804">Transcription</keyword>
<reference evidence="9 10" key="1">
    <citation type="submission" date="2023-09" db="EMBL/GenBank/DDBJ databases">
        <authorList>
            <person name="Rey-Velasco X."/>
        </authorList>
    </citation>
    <scope>NUCLEOTIDE SEQUENCE [LARGE SCALE GENOMIC DNA]</scope>
    <source>
        <strain evidence="9 10">P385</strain>
    </source>
</reference>
<organism evidence="9 10">
    <name type="scientific">Spectribacter acetivorans</name>
    <dbReference type="NCBI Taxonomy" id="3075603"/>
    <lineage>
        <taxon>Bacteria</taxon>
        <taxon>Pseudomonadati</taxon>
        <taxon>Pseudomonadota</taxon>
        <taxon>Gammaproteobacteria</taxon>
        <taxon>Salinisphaerales</taxon>
        <taxon>Salinisphaeraceae</taxon>
        <taxon>Spectribacter</taxon>
    </lineage>
</organism>
<dbReference type="InterPro" id="IPR014284">
    <property type="entry name" value="RNA_pol_sigma-70_dom"/>
</dbReference>
<dbReference type="InterPro" id="IPR013325">
    <property type="entry name" value="RNA_pol_sigma_r2"/>
</dbReference>
<dbReference type="InterPro" id="IPR036388">
    <property type="entry name" value="WH-like_DNA-bd_sf"/>
</dbReference>
<dbReference type="Pfam" id="PF08281">
    <property type="entry name" value="Sigma70_r4_2"/>
    <property type="match status" value="1"/>
</dbReference>
<name>A0ABU3B8T7_9GAMM</name>
<dbReference type="NCBIfam" id="TIGR02937">
    <property type="entry name" value="sigma70-ECF"/>
    <property type="match status" value="1"/>
</dbReference>
<protein>
    <submittedName>
        <fullName evidence="9">Sigma-70 family RNA polymerase sigma factor</fullName>
    </submittedName>
</protein>
<evidence type="ECO:0000313" key="9">
    <source>
        <dbReference type="EMBL" id="MDT0618659.1"/>
    </source>
</evidence>
<keyword evidence="10" id="KW-1185">Reference proteome</keyword>
<comment type="similarity">
    <text evidence="1">Belongs to the sigma-70 factor family. ECF subfamily.</text>
</comment>
<feature type="region of interest" description="Disordered" evidence="6">
    <location>
        <begin position="80"/>
        <end position="112"/>
    </location>
</feature>
<evidence type="ECO:0000313" key="10">
    <source>
        <dbReference type="Proteomes" id="UP001259982"/>
    </source>
</evidence>
<dbReference type="EMBL" id="JAVRHY010000007">
    <property type="protein sequence ID" value="MDT0618659.1"/>
    <property type="molecule type" value="Genomic_DNA"/>
</dbReference>
<sequence length="171" mass="18918">MARVASGDADAFRQLVDRHADRVLALARRVLNQQADAEDVTQEVFTRLWTRADTYRPGQARFTTWIYRIVMNASLNTRRGLAPPASLDDEPEPATDTPGPDQAAANRQTRDRVDSAIGTLPISQRAAIALTASRELSNREAAAIMQLSVKALEALLVRARRSLRTQLGDLR</sequence>
<evidence type="ECO:0000256" key="5">
    <source>
        <dbReference type="ARBA" id="ARBA00023163"/>
    </source>
</evidence>
<accession>A0ABU3B8T7</accession>
<keyword evidence="3" id="KW-0731">Sigma factor</keyword>
<evidence type="ECO:0000259" key="7">
    <source>
        <dbReference type="Pfam" id="PF04542"/>
    </source>
</evidence>
<dbReference type="InterPro" id="IPR013249">
    <property type="entry name" value="RNA_pol_sigma70_r4_t2"/>
</dbReference>
<dbReference type="PANTHER" id="PTHR43133:SF8">
    <property type="entry name" value="RNA POLYMERASE SIGMA FACTOR HI_1459-RELATED"/>
    <property type="match status" value="1"/>
</dbReference>
<evidence type="ECO:0000256" key="1">
    <source>
        <dbReference type="ARBA" id="ARBA00010641"/>
    </source>
</evidence>
<evidence type="ECO:0000256" key="2">
    <source>
        <dbReference type="ARBA" id="ARBA00023015"/>
    </source>
</evidence>
<evidence type="ECO:0000259" key="8">
    <source>
        <dbReference type="Pfam" id="PF08281"/>
    </source>
</evidence>
<dbReference type="SUPFAM" id="SSF88946">
    <property type="entry name" value="Sigma2 domain of RNA polymerase sigma factors"/>
    <property type="match status" value="1"/>
</dbReference>
<keyword evidence="4" id="KW-0238">DNA-binding</keyword>
<evidence type="ECO:0000256" key="6">
    <source>
        <dbReference type="SAM" id="MobiDB-lite"/>
    </source>
</evidence>
<dbReference type="InterPro" id="IPR039425">
    <property type="entry name" value="RNA_pol_sigma-70-like"/>
</dbReference>
<comment type="caution">
    <text evidence="9">The sequence shown here is derived from an EMBL/GenBank/DDBJ whole genome shotgun (WGS) entry which is preliminary data.</text>
</comment>
<evidence type="ECO:0000256" key="3">
    <source>
        <dbReference type="ARBA" id="ARBA00023082"/>
    </source>
</evidence>
<dbReference type="PANTHER" id="PTHR43133">
    <property type="entry name" value="RNA POLYMERASE ECF-TYPE SIGMA FACTO"/>
    <property type="match status" value="1"/>
</dbReference>
<dbReference type="SUPFAM" id="SSF88659">
    <property type="entry name" value="Sigma3 and sigma4 domains of RNA polymerase sigma factors"/>
    <property type="match status" value="1"/>
</dbReference>
<dbReference type="Gene3D" id="1.10.10.10">
    <property type="entry name" value="Winged helix-like DNA-binding domain superfamily/Winged helix DNA-binding domain"/>
    <property type="match status" value="1"/>
</dbReference>
<gene>
    <name evidence="9" type="ORF">RM531_09230</name>
</gene>
<evidence type="ECO:0000256" key="4">
    <source>
        <dbReference type="ARBA" id="ARBA00023125"/>
    </source>
</evidence>
<dbReference type="Proteomes" id="UP001259982">
    <property type="component" value="Unassembled WGS sequence"/>
</dbReference>
<dbReference type="InterPro" id="IPR007627">
    <property type="entry name" value="RNA_pol_sigma70_r2"/>
</dbReference>
<feature type="domain" description="RNA polymerase sigma factor 70 region 4 type 2" evidence="8">
    <location>
        <begin position="111"/>
        <end position="163"/>
    </location>
</feature>
<dbReference type="Pfam" id="PF04542">
    <property type="entry name" value="Sigma70_r2"/>
    <property type="match status" value="1"/>
</dbReference>
<proteinExistence type="inferred from homology"/>
<dbReference type="RefSeq" id="WP_311658825.1">
    <property type="nucleotide sequence ID" value="NZ_JAVRHY010000007.1"/>
</dbReference>
<feature type="domain" description="RNA polymerase sigma-70 region 2" evidence="7">
    <location>
        <begin position="15"/>
        <end position="79"/>
    </location>
</feature>